<reference evidence="5 6" key="1">
    <citation type="submission" date="2011-04" db="EMBL/GenBank/DDBJ databases">
        <title>The Genome Sequence of Clostridium citroniae WAL-19142.</title>
        <authorList>
            <consortium name="The Broad Institute Genome Sequencing Platform"/>
            <person name="Earl A."/>
            <person name="Ward D."/>
            <person name="Feldgarden M."/>
            <person name="Gevers D."/>
            <person name="Warren Y.A."/>
            <person name="Tyrrell K.L."/>
            <person name="Citron D.M."/>
            <person name="Goldstein E.J."/>
            <person name="Daigneault M."/>
            <person name="Allen-Vercoe E."/>
            <person name="Young S.K."/>
            <person name="Zeng Q."/>
            <person name="Gargeya S."/>
            <person name="Fitzgerald M."/>
            <person name="Haas B."/>
            <person name="Abouelleil A."/>
            <person name="Alvarado L."/>
            <person name="Arachchi H.M."/>
            <person name="Berlin A."/>
            <person name="Brown A."/>
            <person name="Chapman S.B."/>
            <person name="Chen Z."/>
            <person name="Dunbar C."/>
            <person name="Freedman E."/>
            <person name="Gearin G."/>
            <person name="Gellesch M."/>
            <person name="Goldberg J."/>
            <person name="Griggs A."/>
            <person name="Gujja S."/>
            <person name="Heilman E.R."/>
            <person name="Heiman D."/>
            <person name="Howarth C."/>
            <person name="Larson L."/>
            <person name="Lui A."/>
            <person name="MacDonald P.J."/>
            <person name="Mehta T."/>
            <person name="Montmayeur A."/>
            <person name="Murphy C."/>
            <person name="Neiman D."/>
            <person name="Pearson M."/>
            <person name="Priest M."/>
            <person name="Roberts A."/>
            <person name="Saif S."/>
            <person name="Shea T."/>
            <person name="Shenoy N."/>
            <person name="Sisk P."/>
            <person name="Stolte C."/>
            <person name="Sykes S."/>
            <person name="White J."/>
            <person name="Yandava C."/>
            <person name="Wortman J."/>
            <person name="Nusbaum C."/>
            <person name="Birren B."/>
        </authorList>
    </citation>
    <scope>NUCLEOTIDE SEQUENCE [LARGE SCALE GENOMIC DNA]</scope>
    <source>
        <strain evidence="5 6">WAL-19142</strain>
    </source>
</reference>
<evidence type="ECO:0000259" key="4">
    <source>
        <dbReference type="SMART" id="SM00922"/>
    </source>
</evidence>
<dbReference type="InterPro" id="IPR013342">
    <property type="entry name" value="Mandelate_racemase_C"/>
</dbReference>
<dbReference type="PATRIC" id="fig|742734.4.peg.334"/>
<evidence type="ECO:0000256" key="1">
    <source>
        <dbReference type="ARBA" id="ARBA00001946"/>
    </source>
</evidence>
<dbReference type="OrthoDB" id="9775391at2"/>
<dbReference type="SMART" id="SM00922">
    <property type="entry name" value="MR_MLE"/>
    <property type="match status" value="1"/>
</dbReference>
<dbReference type="Proteomes" id="UP000037392">
    <property type="component" value="Unassembled WGS sequence"/>
</dbReference>
<keyword evidence="2" id="KW-0479">Metal-binding</keyword>
<dbReference type="InterPro" id="IPR046945">
    <property type="entry name" value="RHMD-like"/>
</dbReference>
<dbReference type="PANTHER" id="PTHR13794">
    <property type="entry name" value="ENOLASE SUPERFAMILY, MANDELATE RACEMASE"/>
    <property type="match status" value="1"/>
</dbReference>
<keyword evidence="3" id="KW-0460">Magnesium</keyword>
<sequence>MFEFADRICFTKAVYYSMKQIPLYKPFKDGTGGMGKFAPETGFLDLYDDEGCCAHHLAIGRGFVETMLPKLFGGGKKSYNDWRHDLYWQVRNAGFQSSQAVDVGQVDLMMLDILAQRHGKPLHRFLGADKDWAVCYKGGGSLLLTDDELVDDMTRYVSEGYKTVKFKVGSDCGRDMERDIRRIAKVREAVGSEVGIAVDANQVFGVEDAVRFAKMAESYDLEWFEEPIHAHDMNGIRALKEMGVNQPLAFGESMRISYAYETYLEKGVDHLQPSVGRMTRMDDLLAIRDMCRAQGKTFSSGGRLYLNLLFGCLYNEDERIEYHEPISAPVGAYTLYPPTKKGNRFYWEDGFVGNPLRMNIEKLEKDGLLLSREIYLPD</sequence>
<dbReference type="InterPro" id="IPR036849">
    <property type="entry name" value="Enolase-like_C_sf"/>
</dbReference>
<evidence type="ECO:0000256" key="3">
    <source>
        <dbReference type="ARBA" id="ARBA00022842"/>
    </source>
</evidence>
<dbReference type="SUPFAM" id="SSF51604">
    <property type="entry name" value="Enolase C-terminal domain-like"/>
    <property type="match status" value="1"/>
</dbReference>
<dbReference type="RefSeq" id="WP_048929054.1">
    <property type="nucleotide sequence ID" value="NZ_KQ235875.1"/>
</dbReference>
<evidence type="ECO:0000313" key="5">
    <source>
        <dbReference type="EMBL" id="KMW11024.1"/>
    </source>
</evidence>
<dbReference type="InterPro" id="IPR029065">
    <property type="entry name" value="Enolase_C-like"/>
</dbReference>
<comment type="caution">
    <text evidence="5">The sequence shown here is derived from an EMBL/GenBank/DDBJ whole genome shotgun (WGS) entry which is preliminary data.</text>
</comment>
<protein>
    <recommendedName>
        <fullName evidence="4">Mandelate racemase/muconate lactonizing enzyme C-terminal domain-containing protein</fullName>
    </recommendedName>
</protein>
<dbReference type="SUPFAM" id="SSF54826">
    <property type="entry name" value="Enolase N-terminal domain-like"/>
    <property type="match status" value="1"/>
</dbReference>
<dbReference type="GO" id="GO:0016836">
    <property type="term" value="F:hydro-lyase activity"/>
    <property type="evidence" value="ECO:0007669"/>
    <property type="project" value="TreeGrafter"/>
</dbReference>
<dbReference type="PANTHER" id="PTHR13794:SF58">
    <property type="entry name" value="MITOCHONDRIAL ENOLASE SUPERFAMILY MEMBER 1"/>
    <property type="match status" value="1"/>
</dbReference>
<dbReference type="InterPro" id="IPR029017">
    <property type="entry name" value="Enolase-like_N"/>
</dbReference>
<feature type="domain" description="Mandelate racemase/muconate lactonizing enzyme C-terminal" evidence="4">
    <location>
        <begin position="146"/>
        <end position="246"/>
    </location>
</feature>
<dbReference type="Gene3D" id="3.30.390.10">
    <property type="entry name" value="Enolase-like, N-terminal domain"/>
    <property type="match status" value="1"/>
</dbReference>
<accession>A0A0J9BFB5</accession>
<comment type="cofactor">
    <cofactor evidence="1">
        <name>Mg(2+)</name>
        <dbReference type="ChEBI" id="CHEBI:18420"/>
    </cofactor>
</comment>
<evidence type="ECO:0000313" key="6">
    <source>
        <dbReference type="Proteomes" id="UP000037392"/>
    </source>
</evidence>
<proteinExistence type="predicted"/>
<dbReference type="GO" id="GO:0000287">
    <property type="term" value="F:magnesium ion binding"/>
    <property type="evidence" value="ECO:0007669"/>
    <property type="project" value="TreeGrafter"/>
</dbReference>
<dbReference type="SFLD" id="SFLDS00001">
    <property type="entry name" value="Enolase"/>
    <property type="match status" value="1"/>
</dbReference>
<dbReference type="AlphaFoldDB" id="A0A0J9BFB5"/>
<organism evidence="5 6">
    <name type="scientific">[Clostridium] citroniae WAL-19142</name>
    <dbReference type="NCBI Taxonomy" id="742734"/>
    <lineage>
        <taxon>Bacteria</taxon>
        <taxon>Bacillati</taxon>
        <taxon>Bacillota</taxon>
        <taxon>Clostridia</taxon>
        <taxon>Lachnospirales</taxon>
        <taxon>Lachnospiraceae</taxon>
        <taxon>Enterocloster</taxon>
    </lineage>
</organism>
<gene>
    <name evidence="5" type="ORF">HMPREF9470_00311</name>
</gene>
<dbReference type="EMBL" id="ADLK01000056">
    <property type="protein sequence ID" value="KMW11024.1"/>
    <property type="molecule type" value="Genomic_DNA"/>
</dbReference>
<evidence type="ECO:0000256" key="2">
    <source>
        <dbReference type="ARBA" id="ARBA00022723"/>
    </source>
</evidence>
<dbReference type="GeneID" id="93162864"/>
<name>A0A0J9BFB5_9FIRM</name>
<dbReference type="Pfam" id="PF13378">
    <property type="entry name" value="MR_MLE_C"/>
    <property type="match status" value="1"/>
</dbReference>
<dbReference type="GO" id="GO:0016052">
    <property type="term" value="P:carbohydrate catabolic process"/>
    <property type="evidence" value="ECO:0007669"/>
    <property type="project" value="TreeGrafter"/>
</dbReference>
<dbReference type="Gene3D" id="3.20.20.120">
    <property type="entry name" value="Enolase-like C-terminal domain"/>
    <property type="match status" value="1"/>
</dbReference>